<proteinExistence type="predicted"/>
<dbReference type="InterPro" id="IPR011852">
    <property type="entry name" value="TRAP_TAXI"/>
</dbReference>
<evidence type="ECO:0000313" key="1">
    <source>
        <dbReference type="EMBL" id="MBK5928104.1"/>
    </source>
</evidence>
<dbReference type="AlphaFoldDB" id="A0A934TM70"/>
<reference evidence="1" key="1">
    <citation type="submission" date="2017-05" db="EMBL/GenBank/DDBJ databases">
        <authorList>
            <person name="Imhoff J.F."/>
            <person name="Rahn T."/>
            <person name="Kuenzel S."/>
            <person name="Neulinger S.C."/>
        </authorList>
    </citation>
    <scope>NUCLEOTIDE SEQUENCE</scope>
    <source>
        <strain evidence="1">LMG 28126</strain>
    </source>
</reference>
<dbReference type="Proteomes" id="UP000706333">
    <property type="component" value="Unassembled WGS sequence"/>
</dbReference>
<evidence type="ECO:0000313" key="2">
    <source>
        <dbReference type="Proteomes" id="UP000706333"/>
    </source>
</evidence>
<dbReference type="EMBL" id="NHSD01000289">
    <property type="protein sequence ID" value="MBK5928104.1"/>
    <property type="molecule type" value="Genomic_DNA"/>
</dbReference>
<dbReference type="PANTHER" id="PTHR42941:SF1">
    <property type="entry name" value="SLL1037 PROTEIN"/>
    <property type="match status" value="1"/>
</dbReference>
<dbReference type="Gene3D" id="3.40.190.10">
    <property type="entry name" value="Periplasmic binding protein-like II"/>
    <property type="match status" value="2"/>
</dbReference>
<evidence type="ECO:0008006" key="3">
    <source>
        <dbReference type="Google" id="ProtNLM"/>
    </source>
</evidence>
<keyword evidence="2" id="KW-1185">Reference proteome</keyword>
<comment type="caution">
    <text evidence="1">The sequence shown here is derived from an EMBL/GenBank/DDBJ whole genome shotgun (WGS) entry which is preliminary data.</text>
</comment>
<dbReference type="PANTHER" id="PTHR42941">
    <property type="entry name" value="SLL1037 PROTEIN"/>
    <property type="match status" value="1"/>
</dbReference>
<sequence>MDRLRIPTKKTTQQEDTMKRLHSLSHLSRRDAMILGLGGMAAGSALLRPGSALAQQSLQWGSSSVGSTGYVIMEGLASITNRHSELRNASMATSGGAENMQLFREGIIQFGQTTSTDWLPAFEGRAPYPEPIEVHQMFAYTLFNCTPMVRADSDIRTIEDLVGRRVMPSPSGSSTAVLFEVLFEAAGILDDVNWTYGSWRETYDALRAGAVDCIPSLLTNGRPSPLMTELMALQEVRLLPISEELMAAAAAINGGARPGLIPAASIGAEGEDILTASFSGVLAVAPEVSEEVAYTVMTAIFDNLDEVHALGVQFADIAPEFGAANLVGGYPVHKGAARFFKERGLWQDGMVEAD</sequence>
<dbReference type="SUPFAM" id="SSF53850">
    <property type="entry name" value="Periplasmic binding protein-like II"/>
    <property type="match status" value="1"/>
</dbReference>
<organism evidence="1 2">
    <name type="scientific">Rhodobaculum claviforme</name>
    <dbReference type="NCBI Taxonomy" id="1549854"/>
    <lineage>
        <taxon>Bacteria</taxon>
        <taxon>Pseudomonadati</taxon>
        <taxon>Pseudomonadota</taxon>
        <taxon>Alphaproteobacteria</taxon>
        <taxon>Rhodobacterales</taxon>
        <taxon>Paracoccaceae</taxon>
        <taxon>Rhodobaculum</taxon>
    </lineage>
</organism>
<protein>
    <recommendedName>
        <fullName evidence="3">TAXI family TRAP transporter solute-binding subunit</fullName>
    </recommendedName>
</protein>
<name>A0A934TM70_9RHOB</name>
<accession>A0A934TM70</accession>
<reference evidence="1" key="2">
    <citation type="journal article" date="2020" name="Microorganisms">
        <title>Osmotic Adaptation and Compatible Solute Biosynthesis of Phototrophic Bacteria as Revealed from Genome Analyses.</title>
        <authorList>
            <person name="Imhoff J.F."/>
            <person name="Rahn T."/>
            <person name="Kunzel S."/>
            <person name="Keller A."/>
            <person name="Neulinger S.C."/>
        </authorList>
    </citation>
    <scope>NUCLEOTIDE SEQUENCE</scope>
    <source>
        <strain evidence="1">LMG 28126</strain>
    </source>
</reference>
<dbReference type="Pfam" id="PF16868">
    <property type="entry name" value="NMT1_3"/>
    <property type="match status" value="1"/>
</dbReference>
<dbReference type="NCBIfam" id="TIGR02122">
    <property type="entry name" value="TRAP_TAXI"/>
    <property type="match status" value="1"/>
</dbReference>
<gene>
    <name evidence="1" type="ORF">CCR87_12325</name>
</gene>